<dbReference type="PANTHER" id="PTHR14413:SF16">
    <property type="entry name" value="LARGE RIBOSOMAL SUBUNIT PROTEIN BL17M"/>
    <property type="match status" value="1"/>
</dbReference>
<dbReference type="SUPFAM" id="SSF64263">
    <property type="entry name" value="Prokaryotic ribosomal protein L17"/>
    <property type="match status" value="1"/>
</dbReference>
<feature type="compositionally biased region" description="Basic and acidic residues" evidence="6">
    <location>
        <begin position="151"/>
        <end position="171"/>
    </location>
</feature>
<keyword evidence="2 4" id="KW-0689">Ribosomal protein</keyword>
<dbReference type="InterPro" id="IPR047859">
    <property type="entry name" value="Ribosomal_bL17_CS"/>
</dbReference>
<dbReference type="EMBL" id="JBHULI010000006">
    <property type="protein sequence ID" value="MFD2531744.1"/>
    <property type="molecule type" value="Genomic_DNA"/>
</dbReference>
<reference evidence="8" key="1">
    <citation type="journal article" date="2019" name="Int. J. Syst. Evol. Microbiol.">
        <title>The Global Catalogue of Microorganisms (GCM) 10K type strain sequencing project: providing services to taxonomists for standard genome sequencing and annotation.</title>
        <authorList>
            <consortium name="The Broad Institute Genomics Platform"/>
            <consortium name="The Broad Institute Genome Sequencing Center for Infectious Disease"/>
            <person name="Wu L."/>
            <person name="Ma J."/>
        </authorList>
    </citation>
    <scope>NUCLEOTIDE SEQUENCE [LARGE SCALE GENOMIC DNA]</scope>
    <source>
        <strain evidence="8">KCTC 52042</strain>
    </source>
</reference>
<dbReference type="InterPro" id="IPR036373">
    <property type="entry name" value="Ribosomal_bL17_sf"/>
</dbReference>
<dbReference type="InterPro" id="IPR000456">
    <property type="entry name" value="Ribosomal_bL17"/>
</dbReference>
<protein>
    <recommendedName>
        <fullName evidence="4">Large ribosomal subunit protein bL17</fullName>
    </recommendedName>
</protein>
<gene>
    <name evidence="4 7" type="primary">rplQ</name>
    <name evidence="7" type="ORF">ACFSVN_04715</name>
</gene>
<dbReference type="Proteomes" id="UP001597460">
    <property type="component" value="Unassembled WGS sequence"/>
</dbReference>
<dbReference type="PROSITE" id="PS01167">
    <property type="entry name" value="RIBOSOMAL_L17"/>
    <property type="match status" value="1"/>
</dbReference>
<feature type="compositionally biased region" description="Acidic residues" evidence="6">
    <location>
        <begin position="172"/>
        <end position="186"/>
    </location>
</feature>
<evidence type="ECO:0000256" key="3">
    <source>
        <dbReference type="ARBA" id="ARBA00023274"/>
    </source>
</evidence>
<dbReference type="Pfam" id="PF01196">
    <property type="entry name" value="Ribosomal_L17"/>
    <property type="match status" value="1"/>
</dbReference>
<evidence type="ECO:0000256" key="2">
    <source>
        <dbReference type="ARBA" id="ARBA00022980"/>
    </source>
</evidence>
<dbReference type="RefSeq" id="WP_390299374.1">
    <property type="nucleotide sequence ID" value="NZ_JBHULI010000006.1"/>
</dbReference>
<dbReference type="HAMAP" id="MF_01368">
    <property type="entry name" value="Ribosomal_bL17"/>
    <property type="match status" value="1"/>
</dbReference>
<dbReference type="PANTHER" id="PTHR14413">
    <property type="entry name" value="RIBOSOMAL PROTEIN L17"/>
    <property type="match status" value="1"/>
</dbReference>
<proteinExistence type="inferred from homology"/>
<evidence type="ECO:0000313" key="8">
    <source>
        <dbReference type="Proteomes" id="UP001597460"/>
    </source>
</evidence>
<dbReference type="GO" id="GO:0005840">
    <property type="term" value="C:ribosome"/>
    <property type="evidence" value="ECO:0007669"/>
    <property type="project" value="UniProtKB-KW"/>
</dbReference>
<name>A0ABW5JI34_9BACT</name>
<accession>A0ABW5JI34</accession>
<evidence type="ECO:0000256" key="5">
    <source>
        <dbReference type="RuleBase" id="RU000660"/>
    </source>
</evidence>
<dbReference type="Gene3D" id="3.90.1030.10">
    <property type="entry name" value="Ribosomal protein L17"/>
    <property type="match status" value="1"/>
</dbReference>
<evidence type="ECO:0000256" key="1">
    <source>
        <dbReference type="ARBA" id="ARBA00008777"/>
    </source>
</evidence>
<dbReference type="NCBIfam" id="TIGR00059">
    <property type="entry name" value="L17"/>
    <property type="match status" value="1"/>
</dbReference>
<comment type="similarity">
    <text evidence="1 4 5">Belongs to the bacterial ribosomal protein bL17 family.</text>
</comment>
<feature type="region of interest" description="Disordered" evidence="6">
    <location>
        <begin position="121"/>
        <end position="186"/>
    </location>
</feature>
<comment type="subunit">
    <text evidence="4">Part of the 50S ribosomal subunit. Contacts protein L32.</text>
</comment>
<evidence type="ECO:0000256" key="4">
    <source>
        <dbReference type="HAMAP-Rule" id="MF_01368"/>
    </source>
</evidence>
<keyword evidence="8" id="KW-1185">Reference proteome</keyword>
<evidence type="ECO:0000256" key="6">
    <source>
        <dbReference type="SAM" id="MobiDB-lite"/>
    </source>
</evidence>
<comment type="caution">
    <text evidence="7">The sequence shown here is derived from an EMBL/GenBank/DDBJ whole genome shotgun (WGS) entry which is preliminary data.</text>
</comment>
<sequence length="186" mass="20637">MRHGIKGRKLSRTAAHRKTTMQSLAMALIREHRIVTTVAKAKELRGYIEPLITRAKEDTHHNRRQVFSSLQNNDAVTTLFTEVGPKSKDRPGGYTRVIKAGHRKGDGAEMAVIELVDYNDIKPEGSSSASTGKKKTRRAGKSNAPTSTSETKSKTERSKEEEPVEETKSEEVSTEDSEDTAEEEAK</sequence>
<evidence type="ECO:0000313" key="7">
    <source>
        <dbReference type="EMBL" id="MFD2531744.1"/>
    </source>
</evidence>
<keyword evidence="3 4" id="KW-0687">Ribonucleoprotein</keyword>
<organism evidence="7 8">
    <name type="scientific">Gracilimonas halophila</name>
    <dbReference type="NCBI Taxonomy" id="1834464"/>
    <lineage>
        <taxon>Bacteria</taxon>
        <taxon>Pseudomonadati</taxon>
        <taxon>Balneolota</taxon>
        <taxon>Balneolia</taxon>
        <taxon>Balneolales</taxon>
        <taxon>Balneolaceae</taxon>
        <taxon>Gracilimonas</taxon>
    </lineage>
</organism>